<gene>
    <name evidence="4" type="ORF">SAMN05421512_103181</name>
</gene>
<accession>A0A285S444</accession>
<dbReference type="SUPFAM" id="SSF55811">
    <property type="entry name" value="Nudix"/>
    <property type="match status" value="1"/>
</dbReference>
<dbReference type="Pfam" id="PF00293">
    <property type="entry name" value="NUDIX"/>
    <property type="match status" value="1"/>
</dbReference>
<dbReference type="EMBL" id="OBML01000003">
    <property type="protein sequence ID" value="SOB99859.1"/>
    <property type="molecule type" value="Genomic_DNA"/>
</dbReference>
<sequence>MTADPRFFEGVLCDAMPERFDRLKHKAYIYLTAGREVLVFRQPDQPEVGLQVPGGTVDPGESHLGAACREFREETGLEVARALDPLCEQTVLFDNFQGRDIHARRLYHGRLRGNETRRPRWEHYEMTPSAGGDPIRFELFWMDVGKALRLGPERFFTGFHAPLAELARRLGIAP</sequence>
<dbReference type="RefSeq" id="WP_244297392.1">
    <property type="nucleotide sequence ID" value="NZ_OBML01000003.1"/>
</dbReference>
<dbReference type="InterPro" id="IPR015797">
    <property type="entry name" value="NUDIX_hydrolase-like_dom_sf"/>
</dbReference>
<dbReference type="CDD" id="cd04663">
    <property type="entry name" value="NUDIX_Hydrolase"/>
    <property type="match status" value="1"/>
</dbReference>
<evidence type="ECO:0000256" key="1">
    <source>
        <dbReference type="ARBA" id="ARBA00001946"/>
    </source>
</evidence>
<reference evidence="4 5" key="1">
    <citation type="submission" date="2017-08" db="EMBL/GenBank/DDBJ databases">
        <authorList>
            <person name="de Groot N.N."/>
        </authorList>
    </citation>
    <scope>NUCLEOTIDE SEQUENCE [LARGE SCALE GENOMIC DNA]</scope>
    <source>
        <strain evidence="4 5">USBA 352</strain>
    </source>
</reference>
<evidence type="ECO:0000313" key="4">
    <source>
        <dbReference type="EMBL" id="SOB99859.1"/>
    </source>
</evidence>
<dbReference type="Gene3D" id="3.90.79.10">
    <property type="entry name" value="Nucleoside Triphosphate Pyrophosphohydrolase"/>
    <property type="match status" value="1"/>
</dbReference>
<comment type="cofactor">
    <cofactor evidence="1">
        <name>Mg(2+)</name>
        <dbReference type="ChEBI" id="CHEBI:18420"/>
    </cofactor>
</comment>
<dbReference type="PROSITE" id="PS00893">
    <property type="entry name" value="NUDIX_BOX"/>
    <property type="match status" value="1"/>
</dbReference>
<evidence type="ECO:0000313" key="5">
    <source>
        <dbReference type="Proteomes" id="UP000219331"/>
    </source>
</evidence>
<dbReference type="GO" id="GO:0016787">
    <property type="term" value="F:hydrolase activity"/>
    <property type="evidence" value="ECO:0007669"/>
    <property type="project" value="UniProtKB-KW"/>
</dbReference>
<evidence type="ECO:0000259" key="3">
    <source>
        <dbReference type="PROSITE" id="PS51462"/>
    </source>
</evidence>
<dbReference type="InterPro" id="IPR000086">
    <property type="entry name" value="NUDIX_hydrolase_dom"/>
</dbReference>
<keyword evidence="5" id="KW-1185">Reference proteome</keyword>
<dbReference type="STRING" id="538381.GCA_001696535_04293"/>
<protein>
    <submittedName>
        <fullName evidence="4">ADP-ribose pyrophosphatase YjhB, NUDIX family</fullName>
    </submittedName>
</protein>
<keyword evidence="2" id="KW-0378">Hydrolase</keyword>
<dbReference type="Proteomes" id="UP000219331">
    <property type="component" value="Unassembled WGS sequence"/>
</dbReference>
<name>A0A285S444_9HYPH</name>
<feature type="domain" description="Nudix hydrolase" evidence="3">
    <location>
        <begin position="22"/>
        <end position="166"/>
    </location>
</feature>
<organism evidence="4 5">
    <name type="scientific">Stappia indica</name>
    <dbReference type="NCBI Taxonomy" id="538381"/>
    <lineage>
        <taxon>Bacteria</taxon>
        <taxon>Pseudomonadati</taxon>
        <taxon>Pseudomonadota</taxon>
        <taxon>Alphaproteobacteria</taxon>
        <taxon>Hyphomicrobiales</taxon>
        <taxon>Stappiaceae</taxon>
        <taxon>Stappia</taxon>
    </lineage>
</organism>
<proteinExistence type="predicted"/>
<dbReference type="PROSITE" id="PS51462">
    <property type="entry name" value="NUDIX"/>
    <property type="match status" value="1"/>
</dbReference>
<evidence type="ECO:0000256" key="2">
    <source>
        <dbReference type="ARBA" id="ARBA00022801"/>
    </source>
</evidence>
<dbReference type="InterPro" id="IPR020084">
    <property type="entry name" value="NUDIX_hydrolase_CS"/>
</dbReference>
<dbReference type="AlphaFoldDB" id="A0A285S444"/>